<protein>
    <submittedName>
        <fullName evidence="1">Uncharacterized protein</fullName>
    </submittedName>
</protein>
<dbReference type="Proteomes" id="UP001142489">
    <property type="component" value="Unassembled WGS sequence"/>
</dbReference>
<dbReference type="PANTHER" id="PTHR14492:SF4">
    <property type="entry name" value="CILIOGENESIS AND PLANAR POLARITY EFFECTOR 1"/>
    <property type="match status" value="1"/>
</dbReference>
<dbReference type="InterPro" id="IPR028236">
    <property type="entry name" value="CPLANE1"/>
</dbReference>
<reference evidence="1" key="1">
    <citation type="journal article" date="2023" name="DNA Res.">
        <title>Chromosome-level genome assembly of Phrynocephalus forsythii using third-generation DNA sequencing and Hi-C analysis.</title>
        <authorList>
            <person name="Qi Y."/>
            <person name="Zhao W."/>
            <person name="Zhao Y."/>
            <person name="Niu C."/>
            <person name="Cao S."/>
            <person name="Zhang Y."/>
        </authorList>
    </citation>
    <scope>NUCLEOTIDE SEQUENCE</scope>
    <source>
        <tissue evidence="1">Muscle</tissue>
    </source>
</reference>
<dbReference type="AlphaFoldDB" id="A0A9Q0XYC4"/>
<proteinExistence type="predicted"/>
<evidence type="ECO:0000313" key="2">
    <source>
        <dbReference type="Proteomes" id="UP001142489"/>
    </source>
</evidence>
<evidence type="ECO:0000313" key="1">
    <source>
        <dbReference type="EMBL" id="KAJ7335045.1"/>
    </source>
</evidence>
<dbReference type="GO" id="GO:0035869">
    <property type="term" value="C:ciliary transition zone"/>
    <property type="evidence" value="ECO:0007669"/>
    <property type="project" value="TreeGrafter"/>
</dbReference>
<dbReference type="PANTHER" id="PTHR14492">
    <property type="entry name" value="JBTS17"/>
    <property type="match status" value="1"/>
</dbReference>
<gene>
    <name evidence="1" type="ORF">JRQ81_012986</name>
</gene>
<keyword evidence="2" id="KW-1185">Reference proteome</keyword>
<dbReference type="EMBL" id="JAPFRF010000004">
    <property type="protein sequence ID" value="KAJ7335045.1"/>
    <property type="molecule type" value="Genomic_DNA"/>
</dbReference>
<dbReference type="GO" id="GO:0060271">
    <property type="term" value="P:cilium assembly"/>
    <property type="evidence" value="ECO:0007669"/>
    <property type="project" value="TreeGrafter"/>
</dbReference>
<comment type="caution">
    <text evidence="1">The sequence shown here is derived from an EMBL/GenBank/DDBJ whole genome shotgun (WGS) entry which is preliminary data.</text>
</comment>
<name>A0A9Q0XYC4_9SAUR</name>
<sequence>MIMEIKLEVLASTCIKQKKPWPRITWLGQEKEAVYLLDEKNINEFNLLSGKTKKKIPQLCHLLKNVILLATSRNGAWLSGILKVGELFLWNKDKDAVKMVPLAEEVKKVVMATQECSRRFHLYVSGDGNKVLVITPTVCVFLWENMECRSSSSKNPVADQWSQIIPEGSIMLPSVEEKETAVSAEFIKTEMLGDICLCSFAFCSEENLMLTFLEIKWQENELTNASRIHWTQQRCCLTDLNPQCEPVKSRGALLTAFSQDGLVLAVGVNQKDLQTSQILFMNTTNFVTVSGSLKGCGAKNNKIPPKLARSYWIADMSWTSDSLFLACMLKRGSLILMTCLGELLSLVTYGCSVEFGPAEFIPLHPLIMYRSQHSLLQDSNHCHDSSASEGDLMRQRFSVTSHPGLPYLITSDGYIVTVLRFSDGFSPSAYMRTLLLDSAQRLEKLRHNLITSKSKEKRLLLQPLSSLRANLLQHHQNRNCSFSAIPKFLQDERKAAEAKEETTCVQDYSDDSDEDKMFQTYPFTWASPKAALSSCEEGHLEFASMFDTIHAADCPGEKDDTSLELICIQKNLIAAWRVGISSTIQERDKLLSYTIRCIAHFFNILQYAKLNFVHLDDAVRNRPWTQCVLKCFQQFLTVLSWENKHRHTLGHLMKLTLQTLKLLLAENDDMFSGNLLGGFSLLKIVSHYLNGKNIPQYATFPKLLNVNTGS</sequence>
<dbReference type="OrthoDB" id="5974632at2759"/>
<accession>A0A9Q0XYC4</accession>
<organism evidence="1 2">
    <name type="scientific">Phrynocephalus forsythii</name>
    <dbReference type="NCBI Taxonomy" id="171643"/>
    <lineage>
        <taxon>Eukaryota</taxon>
        <taxon>Metazoa</taxon>
        <taxon>Chordata</taxon>
        <taxon>Craniata</taxon>
        <taxon>Vertebrata</taxon>
        <taxon>Euteleostomi</taxon>
        <taxon>Lepidosauria</taxon>
        <taxon>Squamata</taxon>
        <taxon>Bifurcata</taxon>
        <taxon>Unidentata</taxon>
        <taxon>Episquamata</taxon>
        <taxon>Toxicofera</taxon>
        <taxon>Iguania</taxon>
        <taxon>Acrodonta</taxon>
        <taxon>Agamidae</taxon>
        <taxon>Agaminae</taxon>
        <taxon>Phrynocephalus</taxon>
    </lineage>
</organism>